<keyword evidence="6" id="KW-1185">Reference proteome</keyword>
<dbReference type="PANTHER" id="PTHR42788">
    <property type="entry name" value="TAURINE IMPORT ATP-BINDING PROTEIN-RELATED"/>
    <property type="match status" value="1"/>
</dbReference>
<dbReference type="GO" id="GO:0016887">
    <property type="term" value="F:ATP hydrolysis activity"/>
    <property type="evidence" value="ECO:0007669"/>
    <property type="project" value="InterPro"/>
</dbReference>
<dbReference type="InterPro" id="IPR027417">
    <property type="entry name" value="P-loop_NTPase"/>
</dbReference>
<dbReference type="EMBL" id="AZEG01000020">
    <property type="protein sequence ID" value="KRL36816.1"/>
    <property type="molecule type" value="Genomic_DNA"/>
</dbReference>
<dbReference type="PROSITE" id="PS50893">
    <property type="entry name" value="ABC_TRANSPORTER_2"/>
    <property type="match status" value="1"/>
</dbReference>
<evidence type="ECO:0000256" key="3">
    <source>
        <dbReference type="ARBA" id="ARBA00022840"/>
    </source>
</evidence>
<gene>
    <name evidence="5" type="ORF">FD20_GL001038</name>
</gene>
<keyword evidence="2" id="KW-0547">Nucleotide-binding</keyword>
<keyword evidence="1" id="KW-0813">Transport</keyword>
<keyword evidence="3 5" id="KW-0067">ATP-binding</keyword>
<dbReference type="SMART" id="SM00382">
    <property type="entry name" value="AAA"/>
    <property type="match status" value="1"/>
</dbReference>
<dbReference type="Pfam" id="PF00005">
    <property type="entry name" value="ABC_tran"/>
    <property type="match status" value="1"/>
</dbReference>
<dbReference type="InterPro" id="IPR050166">
    <property type="entry name" value="ABC_transporter_ATP-bind"/>
</dbReference>
<accession>A0A0R1PW43</accession>
<name>A0A0R1PW43_9LACO</name>
<dbReference type="InterPro" id="IPR003593">
    <property type="entry name" value="AAA+_ATPase"/>
</dbReference>
<dbReference type="PATRIC" id="fig|1423812.3.peg.1105"/>
<organism evidence="5 6">
    <name type="scientific">Liquorilactobacillus uvarum DSM 19971</name>
    <dbReference type="NCBI Taxonomy" id="1423812"/>
    <lineage>
        <taxon>Bacteria</taxon>
        <taxon>Bacillati</taxon>
        <taxon>Bacillota</taxon>
        <taxon>Bacilli</taxon>
        <taxon>Lactobacillales</taxon>
        <taxon>Lactobacillaceae</taxon>
        <taxon>Liquorilactobacillus</taxon>
    </lineage>
</organism>
<evidence type="ECO:0000256" key="1">
    <source>
        <dbReference type="ARBA" id="ARBA00022448"/>
    </source>
</evidence>
<evidence type="ECO:0000313" key="5">
    <source>
        <dbReference type="EMBL" id="KRL36816.1"/>
    </source>
</evidence>
<proteinExistence type="predicted"/>
<protein>
    <submittedName>
        <fullName evidence="5">Aliphatic sulfonates import ATP-binding protein ssuB</fullName>
    </submittedName>
</protein>
<dbReference type="STRING" id="1423812.FD20_GL001038"/>
<dbReference type="PANTHER" id="PTHR42788:SF13">
    <property type="entry name" value="ALIPHATIC SULFONATES IMPORT ATP-BINDING PROTEIN SSUB"/>
    <property type="match status" value="1"/>
</dbReference>
<dbReference type="InterPro" id="IPR003439">
    <property type="entry name" value="ABC_transporter-like_ATP-bd"/>
</dbReference>
<dbReference type="Gene3D" id="3.40.50.300">
    <property type="entry name" value="P-loop containing nucleotide triphosphate hydrolases"/>
    <property type="match status" value="1"/>
</dbReference>
<evidence type="ECO:0000259" key="4">
    <source>
        <dbReference type="PROSITE" id="PS50893"/>
    </source>
</evidence>
<dbReference type="GO" id="GO:0005524">
    <property type="term" value="F:ATP binding"/>
    <property type="evidence" value="ECO:0007669"/>
    <property type="project" value="UniProtKB-KW"/>
</dbReference>
<evidence type="ECO:0000256" key="2">
    <source>
        <dbReference type="ARBA" id="ARBA00022741"/>
    </source>
</evidence>
<dbReference type="SUPFAM" id="SSF52540">
    <property type="entry name" value="P-loop containing nucleoside triphosphate hydrolases"/>
    <property type="match status" value="1"/>
</dbReference>
<reference evidence="5 6" key="1">
    <citation type="journal article" date="2015" name="Genome Announc.">
        <title>Expanding the biotechnology potential of lactobacilli through comparative genomics of 213 strains and associated genera.</title>
        <authorList>
            <person name="Sun Z."/>
            <person name="Harris H.M."/>
            <person name="McCann A."/>
            <person name="Guo C."/>
            <person name="Argimon S."/>
            <person name="Zhang W."/>
            <person name="Yang X."/>
            <person name="Jeffery I.B."/>
            <person name="Cooney J.C."/>
            <person name="Kagawa T.F."/>
            <person name="Liu W."/>
            <person name="Song Y."/>
            <person name="Salvetti E."/>
            <person name="Wrobel A."/>
            <person name="Rasinkangas P."/>
            <person name="Parkhill J."/>
            <person name="Rea M.C."/>
            <person name="O'Sullivan O."/>
            <person name="Ritari J."/>
            <person name="Douillard F.P."/>
            <person name="Paul Ross R."/>
            <person name="Yang R."/>
            <person name="Briner A.E."/>
            <person name="Felis G.E."/>
            <person name="de Vos W.M."/>
            <person name="Barrangou R."/>
            <person name="Klaenhammer T.R."/>
            <person name="Caufield P.W."/>
            <person name="Cui Y."/>
            <person name="Zhang H."/>
            <person name="O'Toole P.W."/>
        </authorList>
    </citation>
    <scope>NUCLEOTIDE SEQUENCE [LARGE SCALE GENOMIC DNA]</scope>
    <source>
        <strain evidence="5 6">DSM 19971</strain>
    </source>
</reference>
<dbReference type="CDD" id="cd03293">
    <property type="entry name" value="ABC_NrtD_SsuB_transporters"/>
    <property type="match status" value="1"/>
</dbReference>
<dbReference type="AlphaFoldDB" id="A0A0R1PW43"/>
<dbReference type="Proteomes" id="UP000051155">
    <property type="component" value="Unassembled WGS sequence"/>
</dbReference>
<feature type="domain" description="ABC transporter" evidence="4">
    <location>
        <begin position="6"/>
        <end position="237"/>
    </location>
</feature>
<sequence length="250" mass="28351">MNLAFLDVKNITRELLNNNNKKLKIIDNINFSVEKGEFLSIIGPSGCGKTTLLRLISGLDRPEEGQVTVAGERIVKPDVSRGYVFQNGGLYPWETIEKNISLGLEAVQGRNFDRNLVKHFIEIMGLQNFENAYPSQVSGGMAQRTALARSLILQPQLLLLDEPMGALDAFTRADVQNIVFKLWRDTKTTMILVTHDIDEAIYLSQKILVMTPHPGRVKEVVKNDLPFPRKRDSTNFLKQRRKLQEILSFE</sequence>
<comment type="caution">
    <text evidence="5">The sequence shown here is derived from an EMBL/GenBank/DDBJ whole genome shotgun (WGS) entry which is preliminary data.</text>
</comment>
<evidence type="ECO:0000313" key="6">
    <source>
        <dbReference type="Proteomes" id="UP000051155"/>
    </source>
</evidence>